<dbReference type="GO" id="GO:0031901">
    <property type="term" value="C:early endosome membrane"/>
    <property type="evidence" value="ECO:0007669"/>
    <property type="project" value="UniProtKB-SubCell"/>
</dbReference>
<evidence type="ECO:0000256" key="16">
    <source>
        <dbReference type="ARBA" id="ARBA00022583"/>
    </source>
</evidence>
<dbReference type="Pfam" id="PF25814">
    <property type="entry name" value="fn3_SORL1"/>
    <property type="match status" value="1"/>
</dbReference>
<dbReference type="PROSITE" id="PS50853">
    <property type="entry name" value="FN3"/>
    <property type="match status" value="3"/>
</dbReference>
<dbReference type="GO" id="GO:0006897">
    <property type="term" value="P:endocytosis"/>
    <property type="evidence" value="ECO:0007669"/>
    <property type="project" value="UniProtKB-KW"/>
</dbReference>
<comment type="caution">
    <text evidence="32">Lacks conserved residue(s) required for the propagation of feature annotation.</text>
</comment>
<keyword evidence="21" id="KW-0967">Endosome</keyword>
<gene>
    <name evidence="37" type="ORF">CR201_G0005931</name>
</gene>
<evidence type="ECO:0000256" key="3">
    <source>
        <dbReference type="ARBA" id="ARBA00004212"/>
    </source>
</evidence>
<keyword evidence="27" id="KW-0675">Receptor</keyword>
<dbReference type="Pfam" id="PF15901">
    <property type="entry name" value="Sortilin_C"/>
    <property type="match status" value="1"/>
</dbReference>
<feature type="domain" description="Fibronectin type-III" evidence="36">
    <location>
        <begin position="1487"/>
        <end position="1582"/>
    </location>
</feature>
<feature type="repeat" description="LDL-receptor class B" evidence="33">
    <location>
        <begin position="693"/>
        <end position="736"/>
    </location>
</feature>
<dbReference type="GO" id="GO:0005576">
    <property type="term" value="C:extracellular region"/>
    <property type="evidence" value="ECO:0007669"/>
    <property type="project" value="UniProtKB-SubCell"/>
</dbReference>
<feature type="disulfide bond" evidence="32">
    <location>
        <begin position="1254"/>
        <end position="1266"/>
    </location>
</feature>
<feature type="transmembrane region" description="Helical" evidence="34">
    <location>
        <begin position="1874"/>
        <end position="1897"/>
    </location>
</feature>
<keyword evidence="12" id="KW-1003">Cell membrane</keyword>
<dbReference type="PROSITE" id="PS50068">
    <property type="entry name" value="LDLRA_2"/>
    <property type="match status" value="11"/>
</dbReference>
<evidence type="ECO:0000256" key="32">
    <source>
        <dbReference type="PROSITE-ProRule" id="PRU00124"/>
    </source>
</evidence>
<feature type="domain" description="Fibronectin type-III" evidence="36">
    <location>
        <begin position="1672"/>
        <end position="1767"/>
    </location>
</feature>
<dbReference type="InterPro" id="IPR036116">
    <property type="entry name" value="FN3_sf"/>
</dbReference>
<keyword evidence="26 32" id="KW-1015">Disulfide bond</keyword>
<dbReference type="FunFam" id="4.10.400.10:FF:000041">
    <property type="entry name" value="Sortilin related receptor 1"/>
    <property type="match status" value="1"/>
</dbReference>
<dbReference type="FunFam" id="4.10.400.10:FF:000060">
    <property type="entry name" value="Sortilin related receptor 1"/>
    <property type="match status" value="1"/>
</dbReference>
<dbReference type="Pfam" id="PF00057">
    <property type="entry name" value="Ldl_recept_a"/>
    <property type="match status" value="11"/>
</dbReference>
<evidence type="ECO:0000256" key="10">
    <source>
        <dbReference type="ARBA" id="ARBA00013467"/>
    </source>
</evidence>
<dbReference type="FunFam" id="2.60.40.10:FF:001616">
    <property type="entry name" value="Sortilin related receptor 1"/>
    <property type="match status" value="1"/>
</dbReference>
<dbReference type="GO" id="GO:0005789">
    <property type="term" value="C:endoplasmic reticulum membrane"/>
    <property type="evidence" value="ECO:0007669"/>
    <property type="project" value="UniProtKB-SubCell"/>
</dbReference>
<keyword evidence="11" id="KW-0813">Transport</keyword>
<protein>
    <recommendedName>
        <fullName evidence="10">Sortilin-related receptor</fullName>
    </recommendedName>
    <alternativeName>
        <fullName evidence="30">Low-density lipoprotein receptor relative with 11 ligand-binding repeats</fullName>
    </alternativeName>
    <alternativeName>
        <fullName evidence="31">Sorting protein-related receptor containing LDLR class A repeats</fullName>
    </alternativeName>
</protein>
<evidence type="ECO:0000256" key="35">
    <source>
        <dbReference type="SAM" id="SignalP"/>
    </source>
</evidence>
<feature type="disulfide bond" evidence="32">
    <location>
        <begin position="1000"/>
        <end position="1018"/>
    </location>
</feature>
<feature type="repeat" description="LDL-receptor class B" evidence="33">
    <location>
        <begin position="737"/>
        <end position="780"/>
    </location>
</feature>
<feature type="disulfide bond" evidence="32">
    <location>
        <begin position="973"/>
        <end position="988"/>
    </location>
</feature>
<keyword evidence="16" id="KW-0254">Endocytosis</keyword>
<keyword evidence="29" id="KW-0968">Cytoplasmic vesicle</keyword>
<organism evidence="37">
    <name type="scientific">Pongo abelii</name>
    <name type="common">Sumatran orangutan</name>
    <name type="synonym">Pongo pygmaeus abelii</name>
    <dbReference type="NCBI Taxonomy" id="9601"/>
    <lineage>
        <taxon>Eukaryota</taxon>
        <taxon>Metazoa</taxon>
        <taxon>Chordata</taxon>
        <taxon>Craniata</taxon>
        <taxon>Vertebrata</taxon>
        <taxon>Euteleostomi</taxon>
        <taxon>Mammalia</taxon>
        <taxon>Eutheria</taxon>
        <taxon>Euarchontoglires</taxon>
        <taxon>Primates</taxon>
        <taxon>Haplorrhini</taxon>
        <taxon>Catarrhini</taxon>
        <taxon>Hominidae</taxon>
        <taxon>Pongo</taxon>
    </lineage>
</organism>
<feature type="repeat" description="LDL-receptor class B" evidence="33">
    <location>
        <begin position="824"/>
        <end position="865"/>
    </location>
</feature>
<evidence type="ECO:0000256" key="30">
    <source>
        <dbReference type="ARBA" id="ARBA00029896"/>
    </source>
</evidence>
<evidence type="ECO:0000256" key="24">
    <source>
        <dbReference type="ARBA" id="ARBA00023034"/>
    </source>
</evidence>
<feature type="disulfide bond" evidence="32">
    <location>
        <begin position="1160"/>
        <end position="1172"/>
    </location>
</feature>
<dbReference type="Gene3D" id="2.60.40.10">
    <property type="entry name" value="Immunoglobulins"/>
    <property type="match status" value="2"/>
</dbReference>
<dbReference type="GO" id="GO:0030658">
    <property type="term" value="C:transport vesicle membrane"/>
    <property type="evidence" value="ECO:0007669"/>
    <property type="project" value="UniProtKB-SubCell"/>
</dbReference>
<feature type="disulfide bond" evidence="32">
    <location>
        <begin position="1167"/>
        <end position="1185"/>
    </location>
</feature>
<dbReference type="InterPro" id="IPR006581">
    <property type="entry name" value="VPS10"/>
</dbReference>
<dbReference type="InterPro" id="IPR050310">
    <property type="entry name" value="VPS10-sortilin"/>
</dbReference>
<dbReference type="SMR" id="A0A2J8X0C9"/>
<dbReference type="SUPFAM" id="SSF49265">
    <property type="entry name" value="Fibronectin type III"/>
    <property type="match status" value="2"/>
</dbReference>
<comment type="caution">
    <text evidence="37">The sequence shown here is derived from an EMBL/GenBank/DDBJ whole genome shotgun (WGS) entry which is preliminary data.</text>
</comment>
<evidence type="ECO:0000256" key="5">
    <source>
        <dbReference type="ARBA" id="ARBA00004393"/>
    </source>
</evidence>
<dbReference type="FunFam" id="4.10.400.10:FF:000052">
    <property type="entry name" value="Sortilin related receptor 1"/>
    <property type="match status" value="1"/>
</dbReference>
<dbReference type="PANTHER" id="PTHR12106">
    <property type="entry name" value="SORTILIN RELATED"/>
    <property type="match status" value="1"/>
</dbReference>
<evidence type="ECO:0000256" key="13">
    <source>
        <dbReference type="ARBA" id="ARBA00022525"/>
    </source>
</evidence>
<feature type="disulfide bond" evidence="32">
    <location>
        <begin position="1179"/>
        <end position="1194"/>
    </location>
</feature>
<evidence type="ECO:0000256" key="25">
    <source>
        <dbReference type="ARBA" id="ARBA00023136"/>
    </source>
</evidence>
<keyword evidence="23 34" id="KW-1133">Transmembrane helix</keyword>
<dbReference type="InterPro" id="IPR003961">
    <property type="entry name" value="FN3_dom"/>
</dbReference>
<dbReference type="SUPFAM" id="SSF63825">
    <property type="entry name" value="YWTD domain"/>
    <property type="match status" value="1"/>
</dbReference>
<dbReference type="FunFam" id="4.10.400.10:FF:000039">
    <property type="entry name" value="Sortilin related receptor 1"/>
    <property type="match status" value="1"/>
</dbReference>
<keyword evidence="17" id="KW-0165">Cleavage on pair of basic residues</keyword>
<feature type="disulfide bond" evidence="32">
    <location>
        <begin position="1034"/>
        <end position="1046"/>
    </location>
</feature>
<evidence type="ECO:0000256" key="8">
    <source>
        <dbReference type="ARBA" id="ARBA00004613"/>
    </source>
</evidence>
<dbReference type="FunFam" id="4.10.400.10:FF:000006">
    <property type="entry name" value="Putative low-density lipoprotein receptor"/>
    <property type="match status" value="1"/>
</dbReference>
<dbReference type="InterPro" id="IPR036055">
    <property type="entry name" value="LDL_receptor-like_sf"/>
</dbReference>
<evidence type="ECO:0000256" key="9">
    <source>
        <dbReference type="ARBA" id="ARBA00007041"/>
    </source>
</evidence>
<dbReference type="PROSITE" id="PS01209">
    <property type="entry name" value="LDLRA_1"/>
    <property type="match status" value="5"/>
</dbReference>
<evidence type="ECO:0000256" key="29">
    <source>
        <dbReference type="ARBA" id="ARBA00023329"/>
    </source>
</evidence>
<evidence type="ECO:0000256" key="34">
    <source>
        <dbReference type="SAM" id="Phobius"/>
    </source>
</evidence>
<feature type="disulfide bond" evidence="32">
    <location>
        <begin position="1079"/>
        <end position="1097"/>
    </location>
</feature>
<feature type="disulfide bond" evidence="32">
    <location>
        <begin position="1012"/>
        <end position="1027"/>
    </location>
</feature>
<dbReference type="InterPro" id="IPR031778">
    <property type="entry name" value="Sortilin_N"/>
</dbReference>
<feature type="domain" description="Fibronectin type-III" evidence="36">
    <location>
        <begin position="1392"/>
        <end position="1484"/>
    </location>
</feature>
<evidence type="ECO:0000256" key="21">
    <source>
        <dbReference type="ARBA" id="ARBA00022753"/>
    </source>
</evidence>
<dbReference type="SMART" id="SM00192">
    <property type="entry name" value="LDLa"/>
    <property type="match status" value="11"/>
</dbReference>
<keyword evidence="22" id="KW-0256">Endoplasmic reticulum</keyword>
<dbReference type="Gene3D" id="4.10.400.10">
    <property type="entry name" value="Low-density Lipoprotein Receptor"/>
    <property type="match status" value="11"/>
</dbReference>
<evidence type="ECO:0000256" key="31">
    <source>
        <dbReference type="ARBA" id="ARBA00032450"/>
    </source>
</evidence>
<dbReference type="CDD" id="cd00112">
    <property type="entry name" value="LDLa"/>
    <property type="match status" value="11"/>
</dbReference>
<dbReference type="GO" id="GO:0005886">
    <property type="term" value="C:plasma membrane"/>
    <property type="evidence" value="ECO:0007669"/>
    <property type="project" value="UniProtKB-SubCell"/>
</dbReference>
<dbReference type="GO" id="GO:0006622">
    <property type="term" value="P:protein targeting to lysosome"/>
    <property type="evidence" value="ECO:0007669"/>
    <property type="project" value="TreeGrafter"/>
</dbReference>
<dbReference type="SMART" id="SM00602">
    <property type="entry name" value="VPS10"/>
    <property type="match status" value="1"/>
</dbReference>
<proteinExistence type="inferred from homology"/>
<dbReference type="FunFam" id="4.10.400.10:FF:000027">
    <property type="entry name" value="Sortilin related receptor 1"/>
    <property type="match status" value="1"/>
</dbReference>
<dbReference type="InterPro" id="IPR002172">
    <property type="entry name" value="LDrepeatLR_classA_rpt"/>
</dbReference>
<evidence type="ECO:0000256" key="2">
    <source>
        <dbReference type="ARBA" id="ARBA00004158"/>
    </source>
</evidence>
<dbReference type="SUPFAM" id="SSF57424">
    <property type="entry name" value="LDL receptor-like module"/>
    <property type="match status" value="11"/>
</dbReference>
<keyword evidence="20" id="KW-0677">Repeat</keyword>
<dbReference type="Gene3D" id="2.130.10.10">
    <property type="entry name" value="YVTN repeat-like/Quinoprotein amine dehydrogenase"/>
    <property type="match status" value="1"/>
</dbReference>
<dbReference type="GO" id="GO:0055038">
    <property type="term" value="C:recycling endosome membrane"/>
    <property type="evidence" value="ECO:0007669"/>
    <property type="project" value="UniProtKB-SubCell"/>
</dbReference>
<keyword evidence="15" id="KW-0597">Phosphoprotein</keyword>
<dbReference type="InterPro" id="IPR036278">
    <property type="entry name" value="Sialidase_sf"/>
</dbReference>
<dbReference type="Gene3D" id="2.120.10.30">
    <property type="entry name" value="TolB, C-terminal domain"/>
    <property type="match status" value="1"/>
</dbReference>
<evidence type="ECO:0000256" key="12">
    <source>
        <dbReference type="ARBA" id="ARBA00022475"/>
    </source>
</evidence>
<feature type="chain" id="PRO_5014466450" description="Sortilin-related receptor" evidence="35">
    <location>
        <begin position="29"/>
        <end position="1952"/>
    </location>
</feature>
<dbReference type="Gene3D" id="2.10.70.80">
    <property type="match status" value="1"/>
</dbReference>
<sequence>MATRSSRRESRLPILFTLVALLPPGALCEVWTQRLHGGSAPLPQDRGFLVVQGDPRELRLWARGDARGASRADEKPLRRKRSAALQPEPIKVYGQVSLNDSHNQMVVHWAGEKSNVIVALARDSLALARPKSSDVYVSYDYGKSFKKISDKLNFGVGNRSEAVIAQFYHSPADNKRYIFADAYAQYLWITFDFCNTLQGFSIPFRAADLLLHSKASNLLLGFDRSHPNKQLWKSDDFGQTWIMIQEHVKSFSWGIDPYDKPNTIYIERHEPSGYSTVFRSTDFFQSRENQEVILEEVRDFQLRDKYMFATKVVHLLGSEQQSSVQLWVSFGRKPMRAAQFVTRHPINEYYIADASEDQVFVCVSHSNNRTNLYISEAEGLKFSLSLENVLYYSPGGAGSDTLVRYFANEPFADFHRVEGLQGVYIATLINGSMNEENMRSVITFDKGGTWEFLQAPAFTGYGEKINCEALPGPHYYTWGDHGGIITAIAQGMETNELKYSTNEGETWKTFIFSEKPVFVYGLLTEPGEKSTVFTIFGSNKENVHSWLILQVNATDALGVPCTENDYKLWSPSDERGNECLLGHKTVFKRRTPHATCFNGEDFDRPVVVSNCSCTREDYECYRKISGDTCSGGDVEARLEGELVPCPLAEENEFILYAVRKSIYRYDLASGATEQLPLTGLRAAVALDFDYEHNCLYWSDLALDIIQRLCLNGSTGQEVIINSGLETVEALAFEPLSQLLYWVDAGFKKIEVANPDGDFRLTIVNSSVLDRPRALVLVPQEGVMFWTDWGDLKPGIYRSNMDGSAAYRLVSEDVKWPNGISVDDQWIYWTDAYLDCIERITFSGQQRSVILDNLPHPYAIAVFKNEIYWDDWSQLSIFRASKHSGSQMEILANQLTGLMDMKIFYKGKNTENTCLRNQYRCSNGNCINSIWWCDFDNDCGDMSDERNCPTTICDLDTQFRCQESGTCIPLSYKCDLEDDCGDNSDESHCEMHQCRSDEYNCSSGMCIRSSWVCDGDNDCRDWSDEANCTAIYHTCEASNFQCRNGHCIPQRWACDGDTDCQDGSDEDPVNCEKKCNGFRCPNGTCIPSSKHCDGLRDCSDGSDEQHCEPLCTHFMDFVCKNRQQCLFHSMVCDGIVQCRDGSDEDAAFAGCSQDPEFHKVCDEFGFQCQNGVCISLIWKCDGMDDCGDYSDEANCENPTEAPNCSRYFQFRCENGHCIPNRWKCDRENDCGDWSDEKDCGDSHILPFSTPGPSTCLPNYYRCSSGTCVMDTWVCDGYRDCADGSDEEACPSLANVTAASTPTQLGRCDRFEFECHQPKKCIPNWKRCDGHRDCQDGRDEANCPTHSTLTCMSREFQCEDGEACIVLSERCDGFLDCLDESDEKACSDELTVYKVQNLQWTADFSGDVTLTWMRPKKMPSASCVYNVYYRVVGESIWKTLETHSNKTNTVLKVLKPDTTYQVKVQVQCLSKAHNTNDFVTLRTPEGLIPPPDIHIDSYGENYLSFTLTMESDIKVNGYVVNLFWAFDTHKQERRTLNFRGSILSHKVGNLTAHTSYEISAWAKTDLGDSPLAFEHVVTRGIRPPAPSLKAKAINQTAVECTWTGPRNVVYGIFYATSFLDLYRNPKSLTTSLHNKTVIVSKDEQYLFLVRVVVPYQGPSSDYVVVKMIPDSRLPPRRLHVVHMGKTSVVIKWESPYDSPDQDLLYAIAVKDLIRKTDRSYKVKSRNSTVEYTLNKLEPGGKYHIIVQLGNMSKDSSIKITTVSLSAPDALKIITENDHVLLFWKSLALKEKHFNESRGYEIHMFDSAMNITAYLGNTTDNFFKISNLKMGHNYTFTVQARCLFGSQICGEPAILLYDELGSGADASATQAARSTDVAAVVVPILFLILLSLGVGFAILYTKHRRLQSSFTAFANSHYSSRLGSAIFSSGDDLGEDDEDAPMITGFSDDVPMVIA</sequence>
<comment type="subcellular location">
    <subcellularLocation>
        <location evidence="4">Cell membrane</location>
        <topology evidence="4">Single-pass type I membrane protein</topology>
    </subcellularLocation>
    <subcellularLocation>
        <location evidence="3">Cytoplasmic vesicle</location>
        <location evidence="3">Secretory vesicle membrane</location>
        <topology evidence="3">Single-pass type I membrane protein</topology>
    </subcellularLocation>
    <subcellularLocation>
        <location evidence="2">Early endosome membrane</location>
        <topology evidence="2">Single-pass type I membrane protein</topology>
    </subcellularLocation>
    <subcellularLocation>
        <location evidence="1">Endoplasmic reticulum membrane</location>
        <topology evidence="1">Single-pass type I membrane protein</topology>
    </subcellularLocation>
    <subcellularLocation>
        <location evidence="7">Endosome</location>
        <location evidence="7">Multivesicular body membrane</location>
        <topology evidence="7">Single-pass type I membrane protein</topology>
    </subcellularLocation>
    <subcellularLocation>
        <location evidence="5">Golgi apparatus</location>
        <location evidence="5">trans-Golgi network membrane</location>
        <topology evidence="5">Single-pass type I membrane protein</topology>
    </subcellularLocation>
    <subcellularLocation>
        <location evidence="6">Recycling endosome membrane</location>
        <topology evidence="6">Single-pass type I membrane protein</topology>
    </subcellularLocation>
    <subcellularLocation>
        <location evidence="8">Secreted</location>
    </subcellularLocation>
</comment>
<evidence type="ECO:0000259" key="36">
    <source>
        <dbReference type="PROSITE" id="PS50853"/>
    </source>
</evidence>
<feature type="disulfide bond" evidence="32">
    <location>
        <begin position="913"/>
        <end position="925"/>
    </location>
</feature>
<evidence type="ECO:0000256" key="27">
    <source>
        <dbReference type="ARBA" id="ARBA00023170"/>
    </source>
</evidence>
<evidence type="ECO:0000256" key="11">
    <source>
        <dbReference type="ARBA" id="ARBA00022448"/>
    </source>
</evidence>
<feature type="disulfide bond" evidence="32">
    <location>
        <begin position="1326"/>
        <end position="1341"/>
    </location>
</feature>
<evidence type="ECO:0000256" key="33">
    <source>
        <dbReference type="PROSITE-ProRule" id="PRU00461"/>
    </source>
</evidence>
<feature type="disulfide bond" evidence="32">
    <location>
        <begin position="1261"/>
        <end position="1279"/>
    </location>
</feature>
<reference evidence="37" key="1">
    <citation type="submission" date="2017-12" db="EMBL/GenBank/DDBJ databases">
        <title>High-resolution comparative analysis of great ape genomes.</title>
        <authorList>
            <person name="Pollen A."/>
            <person name="Hastie A."/>
            <person name="Hormozdiari F."/>
            <person name="Dougherty M."/>
            <person name="Liu R."/>
            <person name="Chaisson M."/>
            <person name="Hoppe E."/>
            <person name="Hill C."/>
            <person name="Pang A."/>
            <person name="Hillier L."/>
            <person name="Baker C."/>
            <person name="Armstrong J."/>
            <person name="Shendure J."/>
            <person name="Paten B."/>
            <person name="Wilson R."/>
            <person name="Chao H."/>
            <person name="Schneider V."/>
            <person name="Ventura M."/>
            <person name="Kronenberg Z."/>
            <person name="Murali S."/>
            <person name="Gordon D."/>
            <person name="Cantsilieris S."/>
            <person name="Munson K."/>
            <person name="Nelson B."/>
            <person name="Raja A."/>
            <person name="Underwood J."/>
            <person name="Diekhans M."/>
            <person name="Fiddes I."/>
            <person name="Haussler D."/>
            <person name="Eichler E."/>
        </authorList>
    </citation>
    <scope>NUCLEOTIDE SEQUENCE [LARGE SCALE GENOMIC DNA]</scope>
    <source>
        <strain evidence="37">Susie</strain>
    </source>
</reference>
<feature type="disulfide bond" evidence="32">
    <location>
        <begin position="1273"/>
        <end position="1288"/>
    </location>
</feature>
<dbReference type="GO" id="GO:0038024">
    <property type="term" value="F:cargo receptor activity"/>
    <property type="evidence" value="ECO:0007669"/>
    <property type="project" value="UniProtKB-ARBA"/>
</dbReference>
<dbReference type="GO" id="GO:0005794">
    <property type="term" value="C:Golgi apparatus"/>
    <property type="evidence" value="ECO:0007669"/>
    <property type="project" value="UniProtKB-SubCell"/>
</dbReference>
<dbReference type="InterPro" id="IPR011042">
    <property type="entry name" value="6-blade_b-propeller_TolB-like"/>
</dbReference>
<dbReference type="PRINTS" id="PR00261">
    <property type="entry name" value="LDLRECEPTOR"/>
</dbReference>
<dbReference type="SMART" id="SM00060">
    <property type="entry name" value="FN3"/>
    <property type="match status" value="5"/>
</dbReference>
<feature type="disulfide bond" evidence="32">
    <location>
        <begin position="1041"/>
        <end position="1059"/>
    </location>
</feature>
<evidence type="ECO:0000256" key="15">
    <source>
        <dbReference type="ARBA" id="ARBA00022553"/>
    </source>
</evidence>
<evidence type="ECO:0000256" key="26">
    <source>
        <dbReference type="ARBA" id="ARBA00023157"/>
    </source>
</evidence>
<dbReference type="GO" id="GO:0032585">
    <property type="term" value="C:multivesicular body membrane"/>
    <property type="evidence" value="ECO:0007669"/>
    <property type="project" value="UniProtKB-SubCell"/>
</dbReference>
<feature type="disulfide bond" evidence="32">
    <location>
        <begin position="932"/>
        <end position="947"/>
    </location>
</feature>
<dbReference type="InterPro" id="IPR015943">
    <property type="entry name" value="WD40/YVTN_repeat-like_dom_sf"/>
</dbReference>
<feature type="disulfide bond" evidence="32">
    <location>
        <begin position="920"/>
        <end position="938"/>
    </location>
</feature>
<evidence type="ECO:0000256" key="28">
    <source>
        <dbReference type="ARBA" id="ARBA00023180"/>
    </source>
</evidence>
<dbReference type="FunFam" id="4.10.400.10:FF:000037">
    <property type="entry name" value="Sortilin related receptor 1"/>
    <property type="match status" value="1"/>
</dbReference>
<dbReference type="Pfam" id="PF15902">
    <property type="entry name" value="Sortilin-Vps10"/>
    <property type="match status" value="2"/>
</dbReference>
<keyword evidence="24" id="KW-0333">Golgi apparatus</keyword>
<dbReference type="FunFam" id="2.120.10.30:FF:000021">
    <property type="entry name" value="Sortilin-related receptor isoform A"/>
    <property type="match status" value="1"/>
</dbReference>
<dbReference type="Pfam" id="PF00058">
    <property type="entry name" value="Ldl_recept_b"/>
    <property type="match status" value="2"/>
</dbReference>
<feature type="signal peptide" evidence="35">
    <location>
        <begin position="1"/>
        <end position="28"/>
    </location>
</feature>
<dbReference type="FunFam" id="4.10.400.10:FF:000048">
    <property type="entry name" value="Sortilin related receptor 1"/>
    <property type="match status" value="1"/>
</dbReference>
<comment type="similarity">
    <text evidence="9">Belongs to the VPS10-related sortilin family. SORL1 subfamily.</text>
</comment>
<dbReference type="InterPro" id="IPR000033">
    <property type="entry name" value="LDLR_classB_rpt"/>
</dbReference>
<evidence type="ECO:0000256" key="14">
    <source>
        <dbReference type="ARBA" id="ARBA00022536"/>
    </source>
</evidence>
<evidence type="ECO:0000256" key="1">
    <source>
        <dbReference type="ARBA" id="ARBA00004115"/>
    </source>
</evidence>
<evidence type="ECO:0000256" key="6">
    <source>
        <dbReference type="ARBA" id="ARBA00004480"/>
    </source>
</evidence>
<keyword evidence="18 34" id="KW-0812">Transmembrane</keyword>
<keyword evidence="13" id="KW-0964">Secreted</keyword>
<dbReference type="FunFam" id="2.130.10.10:FF:000303">
    <property type="entry name" value="Sortilin related receptor 1"/>
    <property type="match status" value="1"/>
</dbReference>
<keyword evidence="19 35" id="KW-0732">Signal</keyword>
<dbReference type="CDD" id="cd00063">
    <property type="entry name" value="FN3"/>
    <property type="match status" value="4"/>
</dbReference>
<dbReference type="InterPro" id="IPR023415">
    <property type="entry name" value="LDLR_class-A_CS"/>
</dbReference>
<feature type="repeat" description="LDL-receptor class B" evidence="33">
    <location>
        <begin position="781"/>
        <end position="822"/>
    </location>
</feature>
<feature type="disulfide bond" evidence="32">
    <location>
        <begin position="1223"/>
        <end position="1238"/>
    </location>
</feature>
<keyword evidence="14" id="KW-0245">EGF-like domain</keyword>
<dbReference type="EMBL" id="NDHI03003374">
    <property type="protein sequence ID" value="PNJ75479.1"/>
    <property type="molecule type" value="Genomic_DNA"/>
</dbReference>
<evidence type="ECO:0000256" key="19">
    <source>
        <dbReference type="ARBA" id="ARBA00022729"/>
    </source>
</evidence>
<evidence type="ECO:0000256" key="4">
    <source>
        <dbReference type="ARBA" id="ARBA00004251"/>
    </source>
</evidence>
<dbReference type="InterPro" id="IPR013783">
    <property type="entry name" value="Ig-like_fold"/>
</dbReference>
<evidence type="ECO:0000313" key="37">
    <source>
        <dbReference type="EMBL" id="PNJ75479.1"/>
    </source>
</evidence>
<evidence type="ECO:0000256" key="7">
    <source>
        <dbReference type="ARBA" id="ARBA00004545"/>
    </source>
</evidence>
<feature type="disulfide bond" evidence="32">
    <location>
        <begin position="1211"/>
        <end position="1229"/>
    </location>
</feature>
<evidence type="ECO:0000256" key="23">
    <source>
        <dbReference type="ARBA" id="ARBA00022989"/>
    </source>
</evidence>
<evidence type="ECO:0000256" key="18">
    <source>
        <dbReference type="ARBA" id="ARBA00022692"/>
    </source>
</evidence>
<dbReference type="SUPFAM" id="SSF50939">
    <property type="entry name" value="Sialidases"/>
    <property type="match status" value="1"/>
</dbReference>
<dbReference type="GO" id="GO:0045053">
    <property type="term" value="P:protein retention in Golgi apparatus"/>
    <property type="evidence" value="ECO:0007669"/>
    <property type="project" value="TreeGrafter"/>
</dbReference>
<dbReference type="PROSITE" id="PS51120">
    <property type="entry name" value="LDLRB"/>
    <property type="match status" value="4"/>
</dbReference>
<dbReference type="FunFam" id="2.60.40.10:FF:000404">
    <property type="entry name" value="Sortilin related receptor 1"/>
    <property type="match status" value="1"/>
</dbReference>
<dbReference type="SMART" id="SM00135">
    <property type="entry name" value="LY"/>
    <property type="match status" value="5"/>
</dbReference>
<feature type="disulfide bond" evidence="32">
    <location>
        <begin position="1369"/>
        <end position="1384"/>
    </location>
</feature>
<feature type="disulfide bond" evidence="32">
    <location>
        <begin position="1091"/>
        <end position="1106"/>
    </location>
</feature>
<dbReference type="InterPro" id="IPR057841">
    <property type="entry name" value="FN3_SORL1"/>
</dbReference>
<name>A0A2J8X0C9_PONAB</name>
<dbReference type="Pfam" id="PF00041">
    <property type="entry name" value="fn3"/>
    <property type="match status" value="2"/>
</dbReference>
<keyword evidence="28" id="KW-0325">Glycoprotein</keyword>
<evidence type="ECO:0000256" key="17">
    <source>
        <dbReference type="ARBA" id="ARBA00022685"/>
    </source>
</evidence>
<keyword evidence="25 34" id="KW-0472">Membrane</keyword>
<evidence type="ECO:0000256" key="22">
    <source>
        <dbReference type="ARBA" id="ARBA00022824"/>
    </source>
</evidence>
<dbReference type="FunFam" id="4.10.400.10:FF:000033">
    <property type="entry name" value="Sortilin-related receptor isoform A"/>
    <property type="match status" value="1"/>
</dbReference>
<dbReference type="PANTHER" id="PTHR12106:SF27">
    <property type="entry name" value="SORTILIN-RELATED RECEPTOR"/>
    <property type="match status" value="1"/>
</dbReference>
<dbReference type="GO" id="GO:0006892">
    <property type="term" value="P:post-Golgi vesicle-mediated transport"/>
    <property type="evidence" value="ECO:0007669"/>
    <property type="project" value="TreeGrafter"/>
</dbReference>
<dbReference type="FunFam" id="2.60.40.10:FF:000416">
    <property type="entry name" value="Sortilin related receptor 1"/>
    <property type="match status" value="1"/>
</dbReference>
<dbReference type="FunFam" id="4.10.400.10:FF:000030">
    <property type="entry name" value="Sortilin related receptor 1"/>
    <property type="match status" value="1"/>
</dbReference>
<accession>A0A2J8X0C9</accession>
<dbReference type="FunFam" id="2.10.70.80:FF:000002">
    <property type="entry name" value="Sortilin-related receptor isoform A"/>
    <property type="match status" value="1"/>
</dbReference>
<dbReference type="InterPro" id="IPR031777">
    <property type="entry name" value="Sortilin_C"/>
</dbReference>
<dbReference type="FunFam" id="4.10.400.10:FF:000036">
    <property type="entry name" value="Sortilin related receptor 1"/>
    <property type="match status" value="1"/>
</dbReference>
<feature type="disulfide bond" evidence="32">
    <location>
        <begin position="993"/>
        <end position="1005"/>
    </location>
</feature>
<evidence type="ECO:0000256" key="20">
    <source>
        <dbReference type="ARBA" id="ARBA00022737"/>
    </source>
</evidence>